<accession>A0A5B8LIM2</accession>
<name>A0A5B8LIM2_9SPHN</name>
<dbReference type="AlphaFoldDB" id="A0A5B8LIM2"/>
<evidence type="ECO:0000313" key="1">
    <source>
        <dbReference type="EMBL" id="QDZ07452.1"/>
    </source>
</evidence>
<gene>
    <name evidence="1" type="ORF">FPZ24_08135</name>
</gene>
<dbReference type="KEGG" id="spai:FPZ24_08135"/>
<proteinExistence type="predicted"/>
<keyword evidence="2" id="KW-1185">Reference proteome</keyword>
<evidence type="ECO:0000313" key="2">
    <source>
        <dbReference type="Proteomes" id="UP000315673"/>
    </source>
</evidence>
<dbReference type="RefSeq" id="WP_146570912.1">
    <property type="nucleotide sequence ID" value="NZ_CP042306.1"/>
</dbReference>
<dbReference type="Proteomes" id="UP000315673">
    <property type="component" value="Chromosome"/>
</dbReference>
<evidence type="ECO:0008006" key="3">
    <source>
        <dbReference type="Google" id="ProtNLM"/>
    </source>
</evidence>
<reference evidence="1 2" key="1">
    <citation type="submission" date="2019-07" db="EMBL/GenBank/DDBJ databases">
        <title>Full genome sequence of Sphingomonas sp. 4R-6-7(HKS19).</title>
        <authorList>
            <person name="Im W.-T."/>
        </authorList>
    </citation>
    <scope>NUCLEOTIDE SEQUENCE [LARGE SCALE GENOMIC DNA]</scope>
    <source>
        <strain evidence="1 2">HKS19</strain>
    </source>
</reference>
<dbReference type="EMBL" id="CP042306">
    <property type="protein sequence ID" value="QDZ07452.1"/>
    <property type="molecule type" value="Genomic_DNA"/>
</dbReference>
<protein>
    <recommendedName>
        <fullName evidence="3">DNA transfer protein</fullName>
    </recommendedName>
</protein>
<sequence length="242" mass="23622">MATAAISAGASILSGILGGKGAKKAAQAQAAAIQAGVDEQRRQFDTTQTNMAPYLQAGTGALNGQGGLLDLLGMNGNDAQGAAIAALKASPQFTSQYDTGLDAINQSAAATGGLRGGNTALAQSNFGAGLLNTVLGQQIGNVGGLVQLGSGTANSLGQLGQNNANSISQLLSNKGGAQAAGILGQTNATTGMIRDLGSIFGSSGGVGGNLFGGGASFGSNPLGANFNSSDPYGIISAMQRRF</sequence>
<organism evidence="1 2">
    <name type="scientific">Sphingomonas panacisoli</name>
    <dbReference type="NCBI Taxonomy" id="1813879"/>
    <lineage>
        <taxon>Bacteria</taxon>
        <taxon>Pseudomonadati</taxon>
        <taxon>Pseudomonadota</taxon>
        <taxon>Alphaproteobacteria</taxon>
        <taxon>Sphingomonadales</taxon>
        <taxon>Sphingomonadaceae</taxon>
        <taxon>Sphingomonas</taxon>
    </lineage>
</organism>
<dbReference type="OrthoDB" id="7586188at2"/>